<proteinExistence type="predicted"/>
<dbReference type="EMBL" id="PQFF01000156">
    <property type="protein sequence ID" value="RHZ78341.1"/>
    <property type="molecule type" value="Genomic_DNA"/>
</dbReference>
<organism evidence="2 3">
    <name type="scientific">Diversispora epigaea</name>
    <dbReference type="NCBI Taxonomy" id="1348612"/>
    <lineage>
        <taxon>Eukaryota</taxon>
        <taxon>Fungi</taxon>
        <taxon>Fungi incertae sedis</taxon>
        <taxon>Mucoromycota</taxon>
        <taxon>Glomeromycotina</taxon>
        <taxon>Glomeromycetes</taxon>
        <taxon>Diversisporales</taxon>
        <taxon>Diversisporaceae</taxon>
        <taxon>Diversispora</taxon>
    </lineage>
</organism>
<dbReference type="Pfam" id="PF07534">
    <property type="entry name" value="TLD"/>
    <property type="match status" value="1"/>
</dbReference>
<sequence>MCHGHAGTVVIIKVKGTGEILGGYNPLMWDNTKNESGYMRTTDSFIFLLKKDSIQNSVLSRVKKPEYALYYYGKTEQNITGPYFGGGFYLRSFQSDFTIDNESGSYRTNEKFSIIDYEVFKVNRKTTSI</sequence>
<comment type="caution">
    <text evidence="2">The sequence shown here is derived from an EMBL/GenBank/DDBJ whole genome shotgun (WGS) entry which is preliminary data.</text>
</comment>
<dbReference type="Proteomes" id="UP000266861">
    <property type="component" value="Unassembled WGS sequence"/>
</dbReference>
<dbReference type="OrthoDB" id="2414559at2759"/>
<evidence type="ECO:0000259" key="1">
    <source>
        <dbReference type="PROSITE" id="PS51886"/>
    </source>
</evidence>
<accession>A0A397IQV9</accession>
<dbReference type="AlphaFoldDB" id="A0A397IQV9"/>
<evidence type="ECO:0000313" key="2">
    <source>
        <dbReference type="EMBL" id="RHZ78341.1"/>
    </source>
</evidence>
<protein>
    <recommendedName>
        <fullName evidence="1">TLDc domain-containing protein</fullName>
    </recommendedName>
</protein>
<reference evidence="2 3" key="1">
    <citation type="submission" date="2018-08" db="EMBL/GenBank/DDBJ databases">
        <title>Genome and evolution of the arbuscular mycorrhizal fungus Diversispora epigaea (formerly Glomus versiforme) and its bacterial endosymbionts.</title>
        <authorList>
            <person name="Sun X."/>
            <person name="Fei Z."/>
            <person name="Harrison M."/>
        </authorList>
    </citation>
    <scope>NUCLEOTIDE SEQUENCE [LARGE SCALE GENOMIC DNA]</scope>
    <source>
        <strain evidence="2 3">IT104</strain>
    </source>
</reference>
<evidence type="ECO:0000313" key="3">
    <source>
        <dbReference type="Proteomes" id="UP000266861"/>
    </source>
</evidence>
<feature type="domain" description="TLDc" evidence="1">
    <location>
        <begin position="1"/>
        <end position="123"/>
    </location>
</feature>
<keyword evidence="3" id="KW-1185">Reference proteome</keyword>
<gene>
    <name evidence="2" type="ORF">Glove_166g26</name>
</gene>
<dbReference type="PROSITE" id="PS51886">
    <property type="entry name" value="TLDC"/>
    <property type="match status" value="1"/>
</dbReference>
<dbReference type="InterPro" id="IPR006571">
    <property type="entry name" value="TLDc_dom"/>
</dbReference>
<name>A0A397IQV9_9GLOM</name>